<dbReference type="InterPro" id="IPR003847">
    <property type="entry name" value="Put_antitoxin"/>
</dbReference>
<dbReference type="EMBL" id="RDFA01000001">
    <property type="protein sequence ID" value="RXK51872.1"/>
    <property type="molecule type" value="Genomic_DNA"/>
</dbReference>
<reference evidence="2 3" key="1">
    <citation type="submission" date="2019-01" db="EMBL/GenBank/DDBJ databases">
        <title>Halorientalis sp. F13-25 a new haloarchaeum isolated from hypersaline water.</title>
        <authorList>
            <person name="Ana D.-V."/>
            <person name="Cristina S.-P."/>
            <person name="Antonio V."/>
        </authorList>
    </citation>
    <scope>NUCLEOTIDE SEQUENCE [LARGE SCALE GENOMIC DNA]</scope>
    <source>
        <strain evidence="2 3">F13-25</strain>
    </source>
</reference>
<dbReference type="Proteomes" id="UP000289691">
    <property type="component" value="Unassembled WGS sequence"/>
</dbReference>
<sequence>MGTEYKNVRLTEEAYEKLRSRKRKEESFSDVVARLAGERSLLELRGVLNETEADAMEDALADSYEGYADDLAADWDER</sequence>
<organism evidence="2 3">
    <name type="scientific">Halorientalis pallida</name>
    <dbReference type="NCBI Taxonomy" id="2479928"/>
    <lineage>
        <taxon>Archaea</taxon>
        <taxon>Methanobacteriati</taxon>
        <taxon>Methanobacteriota</taxon>
        <taxon>Stenosarchaea group</taxon>
        <taxon>Halobacteria</taxon>
        <taxon>Halobacteriales</taxon>
        <taxon>Haloarculaceae</taxon>
        <taxon>Halorientalis</taxon>
    </lineage>
</organism>
<evidence type="ECO:0008006" key="4">
    <source>
        <dbReference type="Google" id="ProtNLM"/>
    </source>
</evidence>
<keyword evidence="3" id="KW-1185">Reference proteome</keyword>
<protein>
    <recommendedName>
        <fullName evidence="4">Antitoxin</fullName>
    </recommendedName>
</protein>
<proteinExistence type="predicted"/>
<evidence type="ECO:0000313" key="3">
    <source>
        <dbReference type="Proteomes" id="UP000289691"/>
    </source>
</evidence>
<evidence type="ECO:0000256" key="1">
    <source>
        <dbReference type="ARBA" id="ARBA00022649"/>
    </source>
</evidence>
<dbReference type="AlphaFoldDB" id="A0A498L6F9"/>
<evidence type="ECO:0000313" key="2">
    <source>
        <dbReference type="EMBL" id="RXK51872.1"/>
    </source>
</evidence>
<comment type="caution">
    <text evidence="2">The sequence shown here is derived from an EMBL/GenBank/DDBJ whole genome shotgun (WGS) entry which is preliminary data.</text>
</comment>
<accession>A0A498L6F9</accession>
<keyword evidence="1" id="KW-1277">Toxin-antitoxin system</keyword>
<name>A0A498L6F9_9EURY</name>
<dbReference type="Pfam" id="PF02697">
    <property type="entry name" value="VAPB_antitox"/>
    <property type="match status" value="1"/>
</dbReference>
<gene>
    <name evidence="2" type="ORF">EAF64_04355</name>
</gene>
<dbReference type="OrthoDB" id="9187at2157"/>
<dbReference type="RefSeq" id="WP_129067726.1">
    <property type="nucleotide sequence ID" value="NZ_RDFA01000001.1"/>
</dbReference>